<dbReference type="Gene3D" id="1.20.245.10">
    <property type="entry name" value="Lipoxygenase-1, Domain 5"/>
    <property type="match status" value="1"/>
</dbReference>
<dbReference type="EMBL" id="JAWDGP010006608">
    <property type="protein sequence ID" value="KAK3737982.1"/>
    <property type="molecule type" value="Genomic_DNA"/>
</dbReference>
<dbReference type="Pfam" id="PF01477">
    <property type="entry name" value="PLAT"/>
    <property type="match status" value="1"/>
</dbReference>
<evidence type="ECO:0000259" key="6">
    <source>
        <dbReference type="PROSITE" id="PS50095"/>
    </source>
</evidence>
<keyword evidence="9" id="KW-1185">Reference proteome</keyword>
<dbReference type="SUPFAM" id="SSF48484">
    <property type="entry name" value="Lipoxigenase"/>
    <property type="match status" value="1"/>
</dbReference>
<evidence type="ECO:0000256" key="1">
    <source>
        <dbReference type="ARBA" id="ARBA00022723"/>
    </source>
</evidence>
<dbReference type="SUPFAM" id="SSF49723">
    <property type="entry name" value="Lipase/lipooxygenase domain (PLAT/LH2 domain)"/>
    <property type="match status" value="1"/>
</dbReference>
<keyword evidence="4" id="KW-0443">Lipid metabolism</keyword>
<comment type="caution">
    <text evidence="5">Lacks conserved residue(s) required for the propagation of feature annotation.</text>
</comment>
<dbReference type="InterPro" id="IPR001024">
    <property type="entry name" value="PLAT/LH2_dom"/>
</dbReference>
<accession>A0AAE0Y9N5</accession>
<dbReference type="PANTHER" id="PTHR11771">
    <property type="entry name" value="LIPOXYGENASE"/>
    <property type="match status" value="1"/>
</dbReference>
<keyword evidence="1" id="KW-0479">Metal-binding</keyword>
<reference evidence="8" key="1">
    <citation type="journal article" date="2023" name="G3 (Bethesda)">
        <title>A reference genome for the long-term kleptoplast-retaining sea slug Elysia crispata morphotype clarki.</title>
        <authorList>
            <person name="Eastman K.E."/>
            <person name="Pendleton A.L."/>
            <person name="Shaikh M.A."/>
            <person name="Suttiyut T."/>
            <person name="Ogas R."/>
            <person name="Tomko P."/>
            <person name="Gavelis G."/>
            <person name="Widhalm J.R."/>
            <person name="Wisecaver J.H."/>
        </authorList>
    </citation>
    <scope>NUCLEOTIDE SEQUENCE</scope>
    <source>
        <strain evidence="8">ECLA1</strain>
    </source>
</reference>
<dbReference type="PROSITE" id="PS51393">
    <property type="entry name" value="LIPOXYGENASE_3"/>
    <property type="match status" value="1"/>
</dbReference>
<name>A0AAE0Y9N5_9GAST</name>
<gene>
    <name evidence="8" type="ORF">RRG08_010029</name>
</gene>
<evidence type="ECO:0000313" key="9">
    <source>
        <dbReference type="Proteomes" id="UP001283361"/>
    </source>
</evidence>
<dbReference type="InterPro" id="IPR013819">
    <property type="entry name" value="LipOase_C"/>
</dbReference>
<protein>
    <submittedName>
        <fullName evidence="8">Uncharacterized protein</fullName>
    </submittedName>
</protein>
<dbReference type="InterPro" id="IPR000907">
    <property type="entry name" value="LipOase"/>
</dbReference>
<keyword evidence="3" id="KW-0560">Oxidoreductase</keyword>
<dbReference type="PROSITE" id="PS50095">
    <property type="entry name" value="PLAT"/>
    <property type="match status" value="1"/>
</dbReference>
<dbReference type="Proteomes" id="UP001283361">
    <property type="component" value="Unassembled WGS sequence"/>
</dbReference>
<dbReference type="InterPro" id="IPR036392">
    <property type="entry name" value="PLAT/LH2_dom_sf"/>
</dbReference>
<dbReference type="GO" id="GO:0016702">
    <property type="term" value="F:oxidoreductase activity, acting on single donors with incorporation of molecular oxygen, incorporation of two atoms of oxygen"/>
    <property type="evidence" value="ECO:0007669"/>
    <property type="project" value="InterPro"/>
</dbReference>
<dbReference type="Pfam" id="PF00305">
    <property type="entry name" value="Lipoxygenase"/>
    <property type="match status" value="1"/>
</dbReference>
<dbReference type="PROSITE" id="PS00081">
    <property type="entry name" value="LIPOXYGENASE_2"/>
    <property type="match status" value="1"/>
</dbReference>
<dbReference type="InterPro" id="IPR020834">
    <property type="entry name" value="LipOase_CS"/>
</dbReference>
<evidence type="ECO:0000256" key="4">
    <source>
        <dbReference type="ARBA" id="ARBA00023098"/>
    </source>
</evidence>
<dbReference type="GO" id="GO:0034440">
    <property type="term" value="P:lipid oxidation"/>
    <property type="evidence" value="ECO:0007669"/>
    <property type="project" value="InterPro"/>
</dbReference>
<dbReference type="InterPro" id="IPR036226">
    <property type="entry name" value="LipOase_C_sf"/>
</dbReference>
<sequence length="677" mass="77270">MGCVFTKPSSDFMIYVQTGDRRNAGTDANVKIVMHDESGNSSAPITLDNLFKNDFERGCLDTFHVPSNKIQGLQRMGKIERVEVWKDDAWVASDWFVDKIVVENRVTNHTFVFPIFRWIKAKYHYQIRHLDTSLPQFEEYPEQRKMELEEKREAYQFDQKVPGGPAQVKSMPSDEQFSFDYKWDIVSLKAKLIATSLLVKLMAHGEWDSLSTLTNVYTESTFHVPKGADRWNNDVYFGLQRVASLNHSLIQLCTAIPDKLPVTDAMLSPLLEGLTIQKAIEEKRLFLCDLKILEGLPVRENFVLCVPVGLFFLDKTKQLKPIAIQLFQKPGPENPIFTPLCKTLTWALVKMWYNNADAAYHQALTHLGLTHLLMEGVTVATHRNLSQSHPIFKLLAPHFLYLIAINTRGLELLISDGGWVDKTMNFGNKGLFALISRGFHTWRMDQEGTLPNDLKNRGLDDMNVLPCYHFRNDAILLYEAISKYVKAYVSLYYPNDELLQKDSEIQGWAAELVKERNGSEGGVGILGVPGNGKLETRQQLELIVTCIVYTCSISHASTNFPQYEEYAFPPNYPGLMRGRPPTDATADVQERDILESLPDRPTTLDIMIVTKILSAKGTKSIGDFEVQYIFDPQAREVVDEFRKDLLKISKKIKERNLYRNPPYEYLDPEIIPNSISI</sequence>
<evidence type="ECO:0000313" key="8">
    <source>
        <dbReference type="EMBL" id="KAK3737982.1"/>
    </source>
</evidence>
<dbReference type="Gene3D" id="2.40.180.10">
    <property type="entry name" value="Catalase core domain"/>
    <property type="match status" value="1"/>
</dbReference>
<organism evidence="8 9">
    <name type="scientific">Elysia crispata</name>
    <name type="common">lettuce slug</name>
    <dbReference type="NCBI Taxonomy" id="231223"/>
    <lineage>
        <taxon>Eukaryota</taxon>
        <taxon>Metazoa</taxon>
        <taxon>Spiralia</taxon>
        <taxon>Lophotrochozoa</taxon>
        <taxon>Mollusca</taxon>
        <taxon>Gastropoda</taxon>
        <taxon>Heterobranchia</taxon>
        <taxon>Euthyneura</taxon>
        <taxon>Panpulmonata</taxon>
        <taxon>Sacoglossa</taxon>
        <taxon>Placobranchoidea</taxon>
        <taxon>Plakobranchidae</taxon>
        <taxon>Elysia</taxon>
    </lineage>
</organism>
<dbReference type="AlphaFoldDB" id="A0AAE0Y9N5"/>
<dbReference type="GO" id="GO:0046872">
    <property type="term" value="F:metal ion binding"/>
    <property type="evidence" value="ECO:0007669"/>
    <property type="project" value="UniProtKB-KW"/>
</dbReference>
<comment type="caution">
    <text evidence="8">The sequence shown here is derived from an EMBL/GenBank/DDBJ whole genome shotgun (WGS) entry which is preliminary data.</text>
</comment>
<evidence type="ECO:0000256" key="2">
    <source>
        <dbReference type="ARBA" id="ARBA00022964"/>
    </source>
</evidence>
<keyword evidence="2" id="KW-0223">Dioxygenase</keyword>
<proteinExistence type="predicted"/>
<evidence type="ECO:0000256" key="3">
    <source>
        <dbReference type="ARBA" id="ARBA00023002"/>
    </source>
</evidence>
<dbReference type="Gene3D" id="3.10.450.60">
    <property type="match status" value="1"/>
</dbReference>
<evidence type="ECO:0000256" key="5">
    <source>
        <dbReference type="PROSITE-ProRule" id="PRU00152"/>
    </source>
</evidence>
<dbReference type="PRINTS" id="PR00087">
    <property type="entry name" value="LIPOXYGENASE"/>
</dbReference>
<feature type="domain" description="Lipoxygenase" evidence="7">
    <location>
        <begin position="127"/>
        <end position="677"/>
    </location>
</feature>
<feature type="domain" description="PLAT" evidence="6">
    <location>
        <begin position="10"/>
        <end position="133"/>
    </location>
</feature>
<evidence type="ECO:0000259" key="7">
    <source>
        <dbReference type="PROSITE" id="PS51393"/>
    </source>
</evidence>